<dbReference type="AlphaFoldDB" id="A0A2P2PWL2"/>
<organism evidence="1">
    <name type="scientific">Rhizophora mucronata</name>
    <name type="common">Asiatic mangrove</name>
    <dbReference type="NCBI Taxonomy" id="61149"/>
    <lineage>
        <taxon>Eukaryota</taxon>
        <taxon>Viridiplantae</taxon>
        <taxon>Streptophyta</taxon>
        <taxon>Embryophyta</taxon>
        <taxon>Tracheophyta</taxon>
        <taxon>Spermatophyta</taxon>
        <taxon>Magnoliopsida</taxon>
        <taxon>eudicotyledons</taxon>
        <taxon>Gunneridae</taxon>
        <taxon>Pentapetalae</taxon>
        <taxon>rosids</taxon>
        <taxon>fabids</taxon>
        <taxon>Malpighiales</taxon>
        <taxon>Rhizophoraceae</taxon>
        <taxon>Rhizophora</taxon>
    </lineage>
</organism>
<name>A0A2P2PWL2_RHIMU</name>
<proteinExistence type="predicted"/>
<evidence type="ECO:0000313" key="1">
    <source>
        <dbReference type="EMBL" id="MBX59033.1"/>
    </source>
</evidence>
<reference evidence="1" key="1">
    <citation type="submission" date="2018-02" db="EMBL/GenBank/DDBJ databases">
        <title>Rhizophora mucronata_Transcriptome.</title>
        <authorList>
            <person name="Meera S.P."/>
            <person name="Sreeshan A."/>
            <person name="Augustine A."/>
        </authorList>
    </citation>
    <scope>NUCLEOTIDE SEQUENCE</scope>
    <source>
        <tissue evidence="1">Leaf</tissue>
    </source>
</reference>
<protein>
    <submittedName>
        <fullName evidence="1">Uncharacterized protein</fullName>
    </submittedName>
</protein>
<accession>A0A2P2PWL2</accession>
<dbReference type="EMBL" id="GGEC01078549">
    <property type="protein sequence ID" value="MBX59033.1"/>
    <property type="molecule type" value="Transcribed_RNA"/>
</dbReference>
<sequence length="41" mass="4611">MLLKVESYNVAGLKFLQESSEGILPFKCKAKSVECQNLFCD</sequence>